<dbReference type="PANTHER" id="PTHR31314">
    <property type="entry name" value="MYB FAMILY TRANSCRIPTION FACTOR PHL7-LIKE"/>
    <property type="match status" value="1"/>
</dbReference>
<keyword evidence="3" id="KW-0804">Transcription</keyword>
<dbReference type="InterPro" id="IPR006447">
    <property type="entry name" value="Myb_dom_plants"/>
</dbReference>
<dbReference type="AlphaFoldDB" id="A0ABD3UPE5"/>
<dbReference type="PROSITE" id="PS51294">
    <property type="entry name" value="HTH_MYB"/>
    <property type="match status" value="1"/>
</dbReference>
<dbReference type="FunFam" id="1.10.10.60:FF:000002">
    <property type="entry name" value="Myb family transcription factor"/>
    <property type="match status" value="1"/>
</dbReference>
<dbReference type="InterPro" id="IPR046955">
    <property type="entry name" value="PHR1-like"/>
</dbReference>
<comment type="subcellular location">
    <subcellularLocation>
        <location evidence="1">Nucleus</location>
    </subcellularLocation>
</comment>
<reference evidence="6 7" key="1">
    <citation type="submission" date="2024-12" db="EMBL/GenBank/DDBJ databases">
        <title>The unique morphological basis and parallel evolutionary history of personate flowers in Penstemon.</title>
        <authorList>
            <person name="Depatie T.H."/>
            <person name="Wessinger C.A."/>
        </authorList>
    </citation>
    <scope>NUCLEOTIDE SEQUENCE [LARGE SCALE GENOMIC DNA]</scope>
    <source>
        <strain evidence="6">WTNN_2</strain>
        <tissue evidence="6">Leaf</tissue>
    </source>
</reference>
<dbReference type="GO" id="GO:0005634">
    <property type="term" value="C:nucleus"/>
    <property type="evidence" value="ECO:0007669"/>
    <property type="project" value="UniProtKB-SubCell"/>
</dbReference>
<keyword evidence="2" id="KW-0805">Transcription regulation</keyword>
<gene>
    <name evidence="6" type="ORF">ACJIZ3_013276</name>
</gene>
<sequence length="382" mass="43680">MAENTTLLYDSSETTMNSSSIDLNEEAGAININEVNNNYQDYYEQERILGGTKLSRPINDQKSSSGSRVRQYIRSKMPRLRWTPDLHLSFLHAIHRLGGQERATPKSVLQLMNVRGLSISHVKSHLQMYRSKKLDECGKVIGQANRGYINQRRNHEQLCRTTTSNYAKWSSPFHHQLKLESGGIVFAANHHQAIRNLPPSPHYPHEIKSLSNSKSHDPGGLIIREKPWSIDYLEERRSWNIPNQSKNRKSPSWDILSSNSTYPQKKSCWRNVFTSCRNINQQKSLGGSCYTPSHHDHDIFKPITTLEEDDDHHPSFRVQLMNHDEETKMEFNKDLQLSLSLGVGHDHNYNYNTNTNNDEKGCNKGGGDASDINTMLSLALSK</sequence>
<dbReference type="InterPro" id="IPR001005">
    <property type="entry name" value="SANT/Myb"/>
</dbReference>
<dbReference type="NCBIfam" id="TIGR01557">
    <property type="entry name" value="myb_SHAQKYF"/>
    <property type="match status" value="1"/>
</dbReference>
<name>A0ABD3UPE5_9LAMI</name>
<evidence type="ECO:0000256" key="3">
    <source>
        <dbReference type="ARBA" id="ARBA00023163"/>
    </source>
</evidence>
<feature type="domain" description="HTH myb-type" evidence="5">
    <location>
        <begin position="74"/>
        <end position="134"/>
    </location>
</feature>
<evidence type="ECO:0000256" key="1">
    <source>
        <dbReference type="ARBA" id="ARBA00004123"/>
    </source>
</evidence>
<evidence type="ECO:0000256" key="2">
    <source>
        <dbReference type="ARBA" id="ARBA00023015"/>
    </source>
</evidence>
<evidence type="ECO:0000313" key="6">
    <source>
        <dbReference type="EMBL" id="KAL3851394.1"/>
    </source>
</evidence>
<evidence type="ECO:0000313" key="7">
    <source>
        <dbReference type="Proteomes" id="UP001634393"/>
    </source>
</evidence>
<dbReference type="EMBL" id="JBJXBP010000001">
    <property type="protein sequence ID" value="KAL3851394.1"/>
    <property type="molecule type" value="Genomic_DNA"/>
</dbReference>
<evidence type="ECO:0000256" key="4">
    <source>
        <dbReference type="ARBA" id="ARBA00023242"/>
    </source>
</evidence>
<dbReference type="Pfam" id="PF00249">
    <property type="entry name" value="Myb_DNA-binding"/>
    <property type="match status" value="1"/>
</dbReference>
<protein>
    <recommendedName>
        <fullName evidence="5">HTH myb-type domain-containing protein</fullName>
    </recommendedName>
</protein>
<dbReference type="PANTHER" id="PTHR31314:SF164">
    <property type="entry name" value="HTH MYB-TYPE DOMAIN-CONTAINING PROTEIN"/>
    <property type="match status" value="1"/>
</dbReference>
<dbReference type="Gene3D" id="1.10.10.60">
    <property type="entry name" value="Homeodomain-like"/>
    <property type="match status" value="1"/>
</dbReference>
<evidence type="ECO:0000259" key="5">
    <source>
        <dbReference type="PROSITE" id="PS51294"/>
    </source>
</evidence>
<proteinExistence type="predicted"/>
<dbReference type="InterPro" id="IPR009057">
    <property type="entry name" value="Homeodomain-like_sf"/>
</dbReference>
<organism evidence="6 7">
    <name type="scientific">Penstemon smallii</name>
    <dbReference type="NCBI Taxonomy" id="265156"/>
    <lineage>
        <taxon>Eukaryota</taxon>
        <taxon>Viridiplantae</taxon>
        <taxon>Streptophyta</taxon>
        <taxon>Embryophyta</taxon>
        <taxon>Tracheophyta</taxon>
        <taxon>Spermatophyta</taxon>
        <taxon>Magnoliopsida</taxon>
        <taxon>eudicotyledons</taxon>
        <taxon>Gunneridae</taxon>
        <taxon>Pentapetalae</taxon>
        <taxon>asterids</taxon>
        <taxon>lamiids</taxon>
        <taxon>Lamiales</taxon>
        <taxon>Plantaginaceae</taxon>
        <taxon>Cheloneae</taxon>
        <taxon>Penstemon</taxon>
    </lineage>
</organism>
<dbReference type="SUPFAM" id="SSF46689">
    <property type="entry name" value="Homeodomain-like"/>
    <property type="match status" value="1"/>
</dbReference>
<dbReference type="Proteomes" id="UP001634393">
    <property type="component" value="Unassembled WGS sequence"/>
</dbReference>
<comment type="caution">
    <text evidence="6">The sequence shown here is derived from an EMBL/GenBank/DDBJ whole genome shotgun (WGS) entry which is preliminary data.</text>
</comment>
<keyword evidence="7" id="KW-1185">Reference proteome</keyword>
<dbReference type="InterPro" id="IPR017930">
    <property type="entry name" value="Myb_dom"/>
</dbReference>
<keyword evidence="4" id="KW-0539">Nucleus</keyword>
<accession>A0ABD3UPE5</accession>